<dbReference type="Pfam" id="PF04024">
    <property type="entry name" value="PspC"/>
    <property type="match status" value="1"/>
</dbReference>
<evidence type="ECO:0000256" key="3">
    <source>
        <dbReference type="ARBA" id="ARBA00023012"/>
    </source>
</evidence>
<dbReference type="Proteomes" id="UP000264006">
    <property type="component" value="Chromosome"/>
</dbReference>
<evidence type="ECO:0000313" key="8">
    <source>
        <dbReference type="Proteomes" id="UP000264006"/>
    </source>
</evidence>
<protein>
    <submittedName>
        <fullName evidence="7">Putative two-component system sensor kinase</fullName>
    </submittedName>
</protein>
<gene>
    <name evidence="7" type="ORF">DVS28_a2542</name>
</gene>
<dbReference type="InterPro" id="IPR036890">
    <property type="entry name" value="HATPase_C_sf"/>
</dbReference>
<dbReference type="KEGG" id="euz:DVS28_a2542"/>
<dbReference type="SUPFAM" id="SSF55874">
    <property type="entry name" value="ATPase domain of HSP90 chaperone/DNA topoisomerase II/histidine kinase"/>
    <property type="match status" value="1"/>
</dbReference>
<feature type="region of interest" description="Disordered" evidence="4">
    <location>
        <begin position="436"/>
        <end position="468"/>
    </location>
</feature>
<evidence type="ECO:0000256" key="4">
    <source>
        <dbReference type="SAM" id="MobiDB-lite"/>
    </source>
</evidence>
<evidence type="ECO:0000259" key="6">
    <source>
        <dbReference type="SMART" id="SM00387"/>
    </source>
</evidence>
<dbReference type="GO" id="GO:0016301">
    <property type="term" value="F:kinase activity"/>
    <property type="evidence" value="ECO:0007669"/>
    <property type="project" value="UniProtKB-KW"/>
</dbReference>
<dbReference type="AlphaFoldDB" id="A0A346XYC6"/>
<keyword evidence="1" id="KW-0808">Transferase</keyword>
<feature type="region of interest" description="Disordered" evidence="4">
    <location>
        <begin position="1"/>
        <end position="38"/>
    </location>
</feature>
<dbReference type="SMART" id="SM00387">
    <property type="entry name" value="HATPase_c"/>
    <property type="match status" value="1"/>
</dbReference>
<feature type="transmembrane region" description="Helical" evidence="5">
    <location>
        <begin position="121"/>
        <end position="142"/>
    </location>
</feature>
<name>A0A346XYC6_9ACTN</name>
<keyword evidence="5" id="KW-0472">Membrane</keyword>
<reference evidence="7 8" key="1">
    <citation type="submission" date="2018-09" db="EMBL/GenBank/DDBJ databases">
        <title>Complete genome sequence of Euzebya sp. DY32-46 isolated from seawater of Pacific Ocean.</title>
        <authorList>
            <person name="Xu L."/>
            <person name="Wu Y.-H."/>
            <person name="Xu X.-W."/>
        </authorList>
    </citation>
    <scope>NUCLEOTIDE SEQUENCE [LARGE SCALE GENOMIC DNA]</scope>
    <source>
        <strain evidence="7 8">DY32-46</strain>
    </source>
</reference>
<evidence type="ECO:0000313" key="7">
    <source>
        <dbReference type="EMBL" id="AXV07223.1"/>
    </source>
</evidence>
<dbReference type="InterPro" id="IPR007168">
    <property type="entry name" value="Phageshock_PspC_N"/>
</dbReference>
<feature type="compositionally biased region" description="Low complexity" evidence="4">
    <location>
        <begin position="25"/>
        <end position="36"/>
    </location>
</feature>
<keyword evidence="3" id="KW-0902">Two-component regulatory system</keyword>
<sequence length="468" mass="49382">MVPISTPTPTTTPDPGPVPPPPAASSPDGPAPSSSTLSAVTAPLTDLGITRSTEDRVVSGVAAGVANRIGVDVGVVRLVLVVLATAGGAGVLLYALGHVLLPEPSVDPESAETAPVRTGTVRHAVALGLITAGVLVLLRALGVWFADSLTWSVGLAAIGSAVVWTRASEEEKVRWRHAMDRAVGDRVMPDLASLSRIRLSVGAILLLAGMATFLVTIDLSAAPEVILASLVTIIGVALVIGPWFQALGRQLADERRERIRSEERADMAAHLHDSVLQTLALIQRSGSPEEMSRLARGQERELRAWLFGRRPDDAATRLGQAIQDAAGLVEDRYGVKVEVVLAGDVALDEHLHAMVEAAREAMANAAKHAEVDRVDVFVEVEPDRVEVFVRDEGVGFDPTAVPEDRRGLVESIRGRMQRHGGTATIESVLGEGTEVELHLPLDPSPPVASDAVADAADDDPDPDLDRPL</sequence>
<dbReference type="GO" id="GO:0000160">
    <property type="term" value="P:phosphorelay signal transduction system"/>
    <property type="evidence" value="ECO:0007669"/>
    <property type="project" value="UniProtKB-KW"/>
</dbReference>
<dbReference type="Gene3D" id="3.30.565.10">
    <property type="entry name" value="Histidine kinase-like ATPase, C-terminal domain"/>
    <property type="match status" value="1"/>
</dbReference>
<feature type="compositionally biased region" description="Pro residues" evidence="4">
    <location>
        <begin position="10"/>
        <end position="24"/>
    </location>
</feature>
<feature type="transmembrane region" description="Helical" evidence="5">
    <location>
        <begin position="197"/>
        <end position="219"/>
    </location>
</feature>
<feature type="domain" description="Histidine kinase/HSP90-like ATPase" evidence="6">
    <location>
        <begin position="349"/>
        <end position="443"/>
    </location>
</feature>
<dbReference type="PANTHER" id="PTHR24421:SF61">
    <property type="entry name" value="OXYGEN SENSOR HISTIDINE KINASE NREB"/>
    <property type="match status" value="1"/>
</dbReference>
<dbReference type="Pfam" id="PF02518">
    <property type="entry name" value="HATPase_c"/>
    <property type="match status" value="1"/>
</dbReference>
<accession>A0A346XYC6</accession>
<proteinExistence type="predicted"/>
<dbReference type="PANTHER" id="PTHR24421">
    <property type="entry name" value="NITRATE/NITRITE SENSOR PROTEIN NARX-RELATED"/>
    <property type="match status" value="1"/>
</dbReference>
<keyword evidence="2 7" id="KW-0418">Kinase</keyword>
<evidence type="ECO:0000256" key="2">
    <source>
        <dbReference type="ARBA" id="ARBA00022777"/>
    </source>
</evidence>
<keyword evidence="8" id="KW-1185">Reference proteome</keyword>
<dbReference type="InterPro" id="IPR050482">
    <property type="entry name" value="Sensor_HK_TwoCompSys"/>
</dbReference>
<organism evidence="7 8">
    <name type="scientific">Euzebya pacifica</name>
    <dbReference type="NCBI Taxonomy" id="1608957"/>
    <lineage>
        <taxon>Bacteria</taxon>
        <taxon>Bacillati</taxon>
        <taxon>Actinomycetota</taxon>
        <taxon>Nitriliruptoria</taxon>
        <taxon>Euzebyales</taxon>
    </lineage>
</organism>
<feature type="transmembrane region" description="Helical" evidence="5">
    <location>
        <begin position="78"/>
        <end position="101"/>
    </location>
</feature>
<evidence type="ECO:0000256" key="5">
    <source>
        <dbReference type="SAM" id="Phobius"/>
    </source>
</evidence>
<feature type="transmembrane region" description="Helical" evidence="5">
    <location>
        <begin position="225"/>
        <end position="248"/>
    </location>
</feature>
<keyword evidence="5" id="KW-1133">Transmembrane helix</keyword>
<dbReference type="InterPro" id="IPR003594">
    <property type="entry name" value="HATPase_dom"/>
</dbReference>
<dbReference type="EMBL" id="CP031165">
    <property type="protein sequence ID" value="AXV07223.1"/>
    <property type="molecule type" value="Genomic_DNA"/>
</dbReference>
<keyword evidence="5" id="KW-0812">Transmembrane</keyword>
<evidence type="ECO:0000256" key="1">
    <source>
        <dbReference type="ARBA" id="ARBA00022679"/>
    </source>
</evidence>